<feature type="compositionally biased region" description="Acidic residues" evidence="1">
    <location>
        <begin position="201"/>
        <end position="213"/>
    </location>
</feature>
<dbReference type="Proteomes" id="UP000305067">
    <property type="component" value="Unassembled WGS sequence"/>
</dbReference>
<reference evidence="3 4" key="1">
    <citation type="journal article" date="2019" name="Nat. Ecol. Evol.">
        <title>Megaphylogeny resolves global patterns of mushroom evolution.</title>
        <authorList>
            <person name="Varga T."/>
            <person name="Krizsan K."/>
            <person name="Foldi C."/>
            <person name="Dima B."/>
            <person name="Sanchez-Garcia M."/>
            <person name="Sanchez-Ramirez S."/>
            <person name="Szollosi G.J."/>
            <person name="Szarkandi J.G."/>
            <person name="Papp V."/>
            <person name="Albert L."/>
            <person name="Andreopoulos W."/>
            <person name="Angelini C."/>
            <person name="Antonin V."/>
            <person name="Barry K.W."/>
            <person name="Bougher N.L."/>
            <person name="Buchanan P."/>
            <person name="Buyck B."/>
            <person name="Bense V."/>
            <person name="Catcheside P."/>
            <person name="Chovatia M."/>
            <person name="Cooper J."/>
            <person name="Damon W."/>
            <person name="Desjardin D."/>
            <person name="Finy P."/>
            <person name="Geml J."/>
            <person name="Haridas S."/>
            <person name="Hughes K."/>
            <person name="Justo A."/>
            <person name="Karasinski D."/>
            <person name="Kautmanova I."/>
            <person name="Kiss B."/>
            <person name="Kocsube S."/>
            <person name="Kotiranta H."/>
            <person name="LaButti K.M."/>
            <person name="Lechner B.E."/>
            <person name="Liimatainen K."/>
            <person name="Lipzen A."/>
            <person name="Lukacs Z."/>
            <person name="Mihaltcheva S."/>
            <person name="Morgado L.N."/>
            <person name="Niskanen T."/>
            <person name="Noordeloos M.E."/>
            <person name="Ohm R.A."/>
            <person name="Ortiz-Santana B."/>
            <person name="Ovrebo C."/>
            <person name="Racz N."/>
            <person name="Riley R."/>
            <person name="Savchenko A."/>
            <person name="Shiryaev A."/>
            <person name="Soop K."/>
            <person name="Spirin V."/>
            <person name="Szebenyi C."/>
            <person name="Tomsovsky M."/>
            <person name="Tulloss R.E."/>
            <person name="Uehling J."/>
            <person name="Grigoriev I.V."/>
            <person name="Vagvolgyi C."/>
            <person name="Papp T."/>
            <person name="Martin F.M."/>
            <person name="Miettinen O."/>
            <person name="Hibbett D.S."/>
            <person name="Nagy L.G."/>
        </authorList>
    </citation>
    <scope>NUCLEOTIDE SEQUENCE [LARGE SCALE GENOMIC DNA]</scope>
    <source>
        <strain evidence="3 4">CBS 309.79</strain>
    </source>
</reference>
<organism evidence="3 4">
    <name type="scientific">Pterulicium gracile</name>
    <dbReference type="NCBI Taxonomy" id="1884261"/>
    <lineage>
        <taxon>Eukaryota</taxon>
        <taxon>Fungi</taxon>
        <taxon>Dikarya</taxon>
        <taxon>Basidiomycota</taxon>
        <taxon>Agaricomycotina</taxon>
        <taxon>Agaricomycetes</taxon>
        <taxon>Agaricomycetidae</taxon>
        <taxon>Agaricales</taxon>
        <taxon>Pleurotineae</taxon>
        <taxon>Pterulaceae</taxon>
        <taxon>Pterulicium</taxon>
    </lineage>
</organism>
<evidence type="ECO:0000313" key="3">
    <source>
        <dbReference type="EMBL" id="TFK99817.1"/>
    </source>
</evidence>
<protein>
    <recommendedName>
        <fullName evidence="5">Extracellular membrane protein CFEM domain-containing protein</fullName>
    </recommendedName>
</protein>
<dbReference type="EMBL" id="ML178831">
    <property type="protein sequence ID" value="TFK99817.1"/>
    <property type="molecule type" value="Genomic_DNA"/>
</dbReference>
<evidence type="ECO:0000256" key="1">
    <source>
        <dbReference type="SAM" id="MobiDB-lite"/>
    </source>
</evidence>
<evidence type="ECO:0000256" key="2">
    <source>
        <dbReference type="SAM" id="SignalP"/>
    </source>
</evidence>
<feature type="compositionally biased region" description="Low complexity" evidence="1">
    <location>
        <begin position="138"/>
        <end position="156"/>
    </location>
</feature>
<evidence type="ECO:0008006" key="5">
    <source>
        <dbReference type="Google" id="ProtNLM"/>
    </source>
</evidence>
<accession>A0A5C3QF26</accession>
<keyword evidence="2" id="KW-0732">Signal</keyword>
<evidence type="ECO:0000313" key="4">
    <source>
        <dbReference type="Proteomes" id="UP000305067"/>
    </source>
</evidence>
<feature type="chain" id="PRO_5022914018" description="Extracellular membrane protein CFEM domain-containing protein" evidence="2">
    <location>
        <begin position="20"/>
        <end position="243"/>
    </location>
</feature>
<name>A0A5C3QF26_9AGAR</name>
<proteinExistence type="predicted"/>
<feature type="region of interest" description="Disordered" evidence="1">
    <location>
        <begin position="133"/>
        <end position="225"/>
    </location>
</feature>
<feature type="signal peptide" evidence="2">
    <location>
        <begin position="1"/>
        <end position="19"/>
    </location>
</feature>
<sequence length="243" mass="23346">MFASLLTLAPFALAVSAKAFQVPSPIVPSNLVHSLQARQLGDIADSIPAECQSTCGGPLASLTDLECASDAACICTTQTLRGYTDCMNCLVGLLPPSQQEALATEGQAAVDELVAACAAEGVDVDAGTVDGATGGSTGPIASGTSAIASPSGSASQIGGGGSDGGPTPGGGGFEPSPSPSSPLDLPVPSSPSPGNGNGNTGDDDTTPAAEDDGVTANDDSAATGLRSSVLGVAGAIGVLFVSL</sequence>
<dbReference type="AlphaFoldDB" id="A0A5C3QF26"/>
<feature type="compositionally biased region" description="Gly residues" evidence="1">
    <location>
        <begin position="157"/>
        <end position="173"/>
    </location>
</feature>
<keyword evidence="4" id="KW-1185">Reference proteome</keyword>
<gene>
    <name evidence="3" type="ORF">BDV98DRAFT_594389</name>
</gene>